<evidence type="ECO:0000313" key="5">
    <source>
        <dbReference type="Proteomes" id="UP000268014"/>
    </source>
</evidence>
<evidence type="ECO:0000313" key="6">
    <source>
        <dbReference type="WBParaSite" id="HPLM_0000880801-mRNA-1"/>
    </source>
</evidence>
<sequence>MVATWSFVSNLHLSPLEQWTISSILLFRPEDSRLKSHKTVREIQTQAAGLLAGCFSARVAVHGAAQSAALLLVASTVSQLLPEDVRRHFFTEKSLADLEHICATAVT</sequence>
<dbReference type="WBParaSite" id="HPLM_0000880801-mRNA-1">
    <property type="protein sequence ID" value="HPLM_0000880801-mRNA-1"/>
    <property type="gene ID" value="HPLM_0000880801"/>
</dbReference>
<protein>
    <submittedName>
        <fullName evidence="6">NR LBD domain-containing protein</fullName>
    </submittedName>
</protein>
<reference evidence="6" key="1">
    <citation type="submission" date="2016-04" db="UniProtKB">
        <authorList>
            <consortium name="WormBaseParasite"/>
        </authorList>
    </citation>
    <scope>IDENTIFICATION</scope>
</reference>
<gene>
    <name evidence="4" type="ORF">HPLM_LOCUS8800</name>
</gene>
<evidence type="ECO:0000256" key="3">
    <source>
        <dbReference type="ARBA" id="ARBA00023170"/>
    </source>
</evidence>
<organism evidence="6">
    <name type="scientific">Haemonchus placei</name>
    <name type="common">Barber's pole worm</name>
    <dbReference type="NCBI Taxonomy" id="6290"/>
    <lineage>
        <taxon>Eukaryota</taxon>
        <taxon>Metazoa</taxon>
        <taxon>Ecdysozoa</taxon>
        <taxon>Nematoda</taxon>
        <taxon>Chromadorea</taxon>
        <taxon>Rhabditida</taxon>
        <taxon>Rhabditina</taxon>
        <taxon>Rhabditomorpha</taxon>
        <taxon>Strongyloidea</taxon>
        <taxon>Trichostrongylidae</taxon>
        <taxon>Haemonchus</taxon>
    </lineage>
</organism>
<keyword evidence="5" id="KW-1185">Reference proteome</keyword>
<keyword evidence="3" id="KW-0675">Receptor</keyword>
<evidence type="ECO:0000256" key="2">
    <source>
        <dbReference type="ARBA" id="ARBA00023163"/>
    </source>
</evidence>
<dbReference type="STRING" id="6290.A0A158QMM7"/>
<evidence type="ECO:0000313" key="4">
    <source>
        <dbReference type="EMBL" id="VDO35847.1"/>
    </source>
</evidence>
<name>A0A158QMM7_HAEPC</name>
<reference evidence="4 5" key="2">
    <citation type="submission" date="2018-11" db="EMBL/GenBank/DDBJ databases">
        <authorList>
            <consortium name="Pathogen Informatics"/>
        </authorList>
    </citation>
    <scope>NUCLEOTIDE SEQUENCE [LARGE SCALE GENOMIC DNA]</scope>
    <source>
        <strain evidence="4 5">MHpl1</strain>
    </source>
</reference>
<keyword evidence="1" id="KW-0805">Transcription regulation</keyword>
<dbReference type="InterPro" id="IPR035500">
    <property type="entry name" value="NHR-like_dom_sf"/>
</dbReference>
<keyword evidence="2" id="KW-0804">Transcription</keyword>
<proteinExistence type="predicted"/>
<dbReference type="OrthoDB" id="5771769at2759"/>
<accession>A0A158QMM7</accession>
<dbReference type="SUPFAM" id="SSF48508">
    <property type="entry name" value="Nuclear receptor ligand-binding domain"/>
    <property type="match status" value="1"/>
</dbReference>
<dbReference type="EMBL" id="UZAF01016934">
    <property type="protein sequence ID" value="VDO35847.1"/>
    <property type="molecule type" value="Genomic_DNA"/>
</dbReference>
<dbReference type="Proteomes" id="UP000268014">
    <property type="component" value="Unassembled WGS sequence"/>
</dbReference>
<evidence type="ECO:0000256" key="1">
    <source>
        <dbReference type="ARBA" id="ARBA00023015"/>
    </source>
</evidence>
<dbReference type="AlphaFoldDB" id="A0A158QMM7"/>